<keyword evidence="1" id="KW-0472">Membrane</keyword>
<dbReference type="Proteomes" id="UP001597176">
    <property type="component" value="Unassembled WGS sequence"/>
</dbReference>
<keyword evidence="4" id="KW-1185">Reference proteome</keyword>
<dbReference type="Pfam" id="PF21741">
    <property type="entry name" value="DUF6867"/>
    <property type="match status" value="1"/>
</dbReference>
<dbReference type="RefSeq" id="WP_238207342.1">
    <property type="nucleotide sequence ID" value="NZ_JBHTND010000017.1"/>
</dbReference>
<evidence type="ECO:0000313" key="4">
    <source>
        <dbReference type="Proteomes" id="UP001597176"/>
    </source>
</evidence>
<evidence type="ECO:0000313" key="3">
    <source>
        <dbReference type="EMBL" id="MFD1302574.1"/>
    </source>
</evidence>
<protein>
    <submittedName>
        <fullName evidence="3">DUF6867 family protein</fullName>
    </submittedName>
</protein>
<keyword evidence="1" id="KW-0812">Transmembrane</keyword>
<feature type="transmembrane region" description="Helical" evidence="1">
    <location>
        <begin position="12"/>
        <end position="29"/>
    </location>
</feature>
<accession>A0ABW3X1V5</accession>
<comment type="caution">
    <text evidence="3">The sequence shown here is derived from an EMBL/GenBank/DDBJ whole genome shotgun (WGS) entry which is preliminary data.</text>
</comment>
<organism evidence="3 4">
    <name type="scientific">Methylobacterium marchantiae</name>
    <dbReference type="NCBI Taxonomy" id="600331"/>
    <lineage>
        <taxon>Bacteria</taxon>
        <taxon>Pseudomonadati</taxon>
        <taxon>Pseudomonadota</taxon>
        <taxon>Alphaproteobacteria</taxon>
        <taxon>Hyphomicrobiales</taxon>
        <taxon>Methylobacteriaceae</taxon>
        <taxon>Methylobacterium</taxon>
    </lineage>
</organism>
<feature type="transmembrane region" description="Helical" evidence="1">
    <location>
        <begin position="71"/>
        <end position="91"/>
    </location>
</feature>
<name>A0ABW3X1V5_9HYPH</name>
<dbReference type="EMBL" id="JBHTND010000017">
    <property type="protein sequence ID" value="MFD1302574.1"/>
    <property type="molecule type" value="Genomic_DNA"/>
</dbReference>
<feature type="domain" description="DUF6867" evidence="2">
    <location>
        <begin position="12"/>
        <end position="115"/>
    </location>
</feature>
<evidence type="ECO:0000259" key="2">
    <source>
        <dbReference type="Pfam" id="PF21741"/>
    </source>
</evidence>
<keyword evidence="1" id="KW-1133">Transmembrane helix</keyword>
<gene>
    <name evidence="3" type="ORF">ACFQ4G_13445</name>
</gene>
<dbReference type="InterPro" id="IPR049201">
    <property type="entry name" value="DUF6867"/>
</dbReference>
<feature type="transmembrane region" description="Helical" evidence="1">
    <location>
        <begin position="41"/>
        <end position="59"/>
    </location>
</feature>
<reference evidence="4" key="1">
    <citation type="journal article" date="2019" name="Int. J. Syst. Evol. Microbiol.">
        <title>The Global Catalogue of Microorganisms (GCM) 10K type strain sequencing project: providing services to taxonomists for standard genome sequencing and annotation.</title>
        <authorList>
            <consortium name="The Broad Institute Genomics Platform"/>
            <consortium name="The Broad Institute Genome Sequencing Center for Infectious Disease"/>
            <person name="Wu L."/>
            <person name="Ma J."/>
        </authorList>
    </citation>
    <scope>NUCLEOTIDE SEQUENCE [LARGE SCALE GENOMIC DNA]</scope>
    <source>
        <strain evidence="4">CCUG 56108</strain>
    </source>
</reference>
<sequence>MTETLSLDTPNLGIFLLVTLAMGGGAAWMAGSGFARGWRPFWHCVLASLAIAAVSRFLHYALFSGTLLSPAGYALDAVVILAIGALGYRVTRTGQMTTQYRWLYERTGPLTWRERGSQGQNQGT</sequence>
<proteinExistence type="predicted"/>
<evidence type="ECO:0000256" key="1">
    <source>
        <dbReference type="SAM" id="Phobius"/>
    </source>
</evidence>